<evidence type="ECO:0000313" key="2">
    <source>
        <dbReference type="Proteomes" id="UP001595816"/>
    </source>
</evidence>
<name>A0ABV8LPP1_9ACTN</name>
<gene>
    <name evidence="1" type="ORF">ACFOZ4_20210</name>
</gene>
<organism evidence="1 2">
    <name type="scientific">Hamadaea flava</name>
    <dbReference type="NCBI Taxonomy" id="1742688"/>
    <lineage>
        <taxon>Bacteria</taxon>
        <taxon>Bacillati</taxon>
        <taxon>Actinomycetota</taxon>
        <taxon>Actinomycetes</taxon>
        <taxon>Micromonosporales</taxon>
        <taxon>Micromonosporaceae</taxon>
        <taxon>Hamadaea</taxon>
    </lineage>
</organism>
<keyword evidence="2" id="KW-1185">Reference proteome</keyword>
<sequence length="146" mass="16199">MDTLSHTARTTRVVITAVVCALLLGGTLWGSDDDFPFGPFRMYAGVNPPNEPAPDPRIEGVTADGTVILLDEKRTGLRRAEVEASQDAYAADPSLLRQVLEAYEKRNPQAAPLVEVRYVNRMHEIHSGRPTGKWTDDVLADWRVTR</sequence>
<evidence type="ECO:0000313" key="1">
    <source>
        <dbReference type="EMBL" id="MFC4132941.1"/>
    </source>
</evidence>
<dbReference type="RefSeq" id="WP_253752186.1">
    <property type="nucleotide sequence ID" value="NZ_JAMZDZ010000001.1"/>
</dbReference>
<accession>A0ABV8LPP1</accession>
<proteinExistence type="predicted"/>
<reference evidence="2" key="1">
    <citation type="journal article" date="2019" name="Int. J. Syst. Evol. Microbiol.">
        <title>The Global Catalogue of Microorganisms (GCM) 10K type strain sequencing project: providing services to taxonomists for standard genome sequencing and annotation.</title>
        <authorList>
            <consortium name="The Broad Institute Genomics Platform"/>
            <consortium name="The Broad Institute Genome Sequencing Center for Infectious Disease"/>
            <person name="Wu L."/>
            <person name="Ma J."/>
        </authorList>
    </citation>
    <scope>NUCLEOTIDE SEQUENCE [LARGE SCALE GENOMIC DNA]</scope>
    <source>
        <strain evidence="2">CGMCC 4.7289</strain>
    </source>
</reference>
<comment type="caution">
    <text evidence="1">The sequence shown here is derived from an EMBL/GenBank/DDBJ whole genome shotgun (WGS) entry which is preliminary data.</text>
</comment>
<protein>
    <submittedName>
        <fullName evidence="1">Uncharacterized protein</fullName>
    </submittedName>
</protein>
<dbReference type="EMBL" id="JBHSAY010000009">
    <property type="protein sequence ID" value="MFC4132941.1"/>
    <property type="molecule type" value="Genomic_DNA"/>
</dbReference>
<dbReference type="Proteomes" id="UP001595816">
    <property type="component" value="Unassembled WGS sequence"/>
</dbReference>